<keyword evidence="2" id="KW-1185">Reference proteome</keyword>
<evidence type="ECO:0000313" key="1">
    <source>
        <dbReference type="EMBL" id="WHF51267.1"/>
    </source>
</evidence>
<name>A0ABY8RDG7_9FLAO</name>
<protein>
    <submittedName>
        <fullName evidence="1">Uncharacterized protein</fullName>
    </submittedName>
</protein>
<dbReference type="RefSeq" id="WP_282904622.1">
    <property type="nucleotide sequence ID" value="NZ_CP124855.1"/>
</dbReference>
<proteinExistence type="predicted"/>
<sequence length="419" mass="49507">MILEKHSKKFSENSSENYITQKQLLRLLANQEIFKNELVNLFQIEEEAIEVLQIGNSKFLVESLLILDSQCKKTDIKAKVKDIQLKKMLEDEKALFEVFKIQDEEIIKKNKSDLLEVETAYSAKQDMLDYYNLSKFANYCRDKEYEDLIDVIKKYLKNKNKDNNDEKSLRLLYKNEENKFYLRAVTSVDNYQDFGLNFSVFVALIALNKYVKESKNEIYIDNYVVDDSNLYASFSLSNEKQIDKNLSLAFNLILENDEIKRNAVSFNGVFKLQYKDGNKKSEIYLKPKGVKKEDIAYPVDLLNYKHTGNTKNVFEKIKELPNLIDFFITQVSEDATKISEIKSPKDVRLHLANKIKNARKPEFQKYKAPVFNKLMKMTVDNTFNLFEIFREIDELFENDDVISRDYWREKLYESLIERK</sequence>
<evidence type="ECO:0000313" key="2">
    <source>
        <dbReference type="Proteomes" id="UP001241656"/>
    </source>
</evidence>
<organism evidence="1 2">
    <name type="scientific">Chryseobacterium gotjawalense</name>
    <dbReference type="NCBI Taxonomy" id="3042315"/>
    <lineage>
        <taxon>Bacteria</taxon>
        <taxon>Pseudomonadati</taxon>
        <taxon>Bacteroidota</taxon>
        <taxon>Flavobacteriia</taxon>
        <taxon>Flavobacteriales</taxon>
        <taxon>Weeksellaceae</taxon>
        <taxon>Chryseobacterium group</taxon>
        <taxon>Chryseobacterium</taxon>
    </lineage>
</organism>
<gene>
    <name evidence="1" type="ORF">QGN23_12630</name>
</gene>
<dbReference type="EMBL" id="CP124855">
    <property type="protein sequence ID" value="WHF51267.1"/>
    <property type="molecule type" value="Genomic_DNA"/>
</dbReference>
<accession>A0ABY8RDG7</accession>
<reference evidence="1 2" key="1">
    <citation type="submission" date="2023-05" db="EMBL/GenBank/DDBJ databases">
        <title>Genomic insight into Chryseobacterium sp. wdc7 isolated forest soil (Gotjawal).</title>
        <authorList>
            <person name="Park S.-J."/>
        </authorList>
    </citation>
    <scope>NUCLEOTIDE SEQUENCE [LARGE SCALE GENOMIC DNA]</scope>
    <source>
        <strain evidence="2">wdc7</strain>
    </source>
</reference>
<dbReference type="Proteomes" id="UP001241656">
    <property type="component" value="Chromosome"/>
</dbReference>